<comment type="caution">
    <text evidence="2">The sequence shown here is derived from an EMBL/GenBank/DDBJ whole genome shotgun (WGS) entry which is preliminary data.</text>
</comment>
<evidence type="ECO:0000313" key="3">
    <source>
        <dbReference type="Proteomes" id="UP001066276"/>
    </source>
</evidence>
<protein>
    <submittedName>
        <fullName evidence="2">Uncharacterized protein</fullName>
    </submittedName>
</protein>
<reference evidence="2" key="1">
    <citation type="journal article" date="2022" name="bioRxiv">
        <title>Sequencing and chromosome-scale assembly of the giantPleurodeles waltlgenome.</title>
        <authorList>
            <person name="Brown T."/>
            <person name="Elewa A."/>
            <person name="Iarovenko S."/>
            <person name="Subramanian E."/>
            <person name="Araus A.J."/>
            <person name="Petzold A."/>
            <person name="Susuki M."/>
            <person name="Suzuki K.-i.T."/>
            <person name="Hayashi T."/>
            <person name="Toyoda A."/>
            <person name="Oliveira C."/>
            <person name="Osipova E."/>
            <person name="Leigh N.D."/>
            <person name="Simon A."/>
            <person name="Yun M.H."/>
        </authorList>
    </citation>
    <scope>NUCLEOTIDE SEQUENCE</scope>
    <source>
        <strain evidence="2">20211129_DDA</strain>
        <tissue evidence="2">Liver</tissue>
    </source>
</reference>
<feature type="region of interest" description="Disordered" evidence="1">
    <location>
        <begin position="31"/>
        <end position="115"/>
    </location>
</feature>
<evidence type="ECO:0000256" key="1">
    <source>
        <dbReference type="SAM" id="MobiDB-lite"/>
    </source>
</evidence>
<name>A0AAV7RUE5_PLEWA</name>
<dbReference type="EMBL" id="JANPWB010000009">
    <property type="protein sequence ID" value="KAJ1155625.1"/>
    <property type="molecule type" value="Genomic_DNA"/>
</dbReference>
<keyword evidence="3" id="KW-1185">Reference proteome</keyword>
<dbReference type="Proteomes" id="UP001066276">
    <property type="component" value="Chromosome 5"/>
</dbReference>
<accession>A0AAV7RUE5</accession>
<organism evidence="2 3">
    <name type="scientific">Pleurodeles waltl</name>
    <name type="common">Iberian ribbed newt</name>
    <dbReference type="NCBI Taxonomy" id="8319"/>
    <lineage>
        <taxon>Eukaryota</taxon>
        <taxon>Metazoa</taxon>
        <taxon>Chordata</taxon>
        <taxon>Craniata</taxon>
        <taxon>Vertebrata</taxon>
        <taxon>Euteleostomi</taxon>
        <taxon>Amphibia</taxon>
        <taxon>Batrachia</taxon>
        <taxon>Caudata</taxon>
        <taxon>Salamandroidea</taxon>
        <taxon>Salamandridae</taxon>
        <taxon>Pleurodelinae</taxon>
        <taxon>Pleurodeles</taxon>
    </lineage>
</organism>
<feature type="compositionally biased region" description="Low complexity" evidence="1">
    <location>
        <begin position="31"/>
        <end position="40"/>
    </location>
</feature>
<proteinExistence type="predicted"/>
<dbReference type="AlphaFoldDB" id="A0AAV7RUE5"/>
<gene>
    <name evidence="2" type="ORF">NDU88_008354</name>
</gene>
<feature type="compositionally biased region" description="Basic residues" evidence="1">
    <location>
        <begin position="59"/>
        <end position="69"/>
    </location>
</feature>
<evidence type="ECO:0000313" key="2">
    <source>
        <dbReference type="EMBL" id="KAJ1155625.1"/>
    </source>
</evidence>
<sequence length="115" mass="11941">MSPLLFCGPSPRPRTSAARLLLLRSSRSPLHSPLPLGLGSADCSSGHPAGPQAQAGRTCRSRVRPRPRRQPSLAAPSRPASYFLGRSAQPPDLRGAPVALGDAPGGGAWDRCAAK</sequence>